<organism evidence="2 3">
    <name type="scientific">Ilex paraguariensis</name>
    <name type="common">yerba mate</name>
    <dbReference type="NCBI Taxonomy" id="185542"/>
    <lineage>
        <taxon>Eukaryota</taxon>
        <taxon>Viridiplantae</taxon>
        <taxon>Streptophyta</taxon>
        <taxon>Embryophyta</taxon>
        <taxon>Tracheophyta</taxon>
        <taxon>Spermatophyta</taxon>
        <taxon>Magnoliopsida</taxon>
        <taxon>eudicotyledons</taxon>
        <taxon>Gunneridae</taxon>
        <taxon>Pentapetalae</taxon>
        <taxon>asterids</taxon>
        <taxon>campanulids</taxon>
        <taxon>Aquifoliales</taxon>
        <taxon>Aquifoliaceae</taxon>
        <taxon>Ilex</taxon>
    </lineage>
</organism>
<proteinExistence type="predicted"/>
<evidence type="ECO:0000313" key="3">
    <source>
        <dbReference type="Proteomes" id="UP001642360"/>
    </source>
</evidence>
<keyword evidence="1" id="KW-1133">Transmembrane helix</keyword>
<feature type="non-terminal residue" evidence="2">
    <location>
        <position position="1"/>
    </location>
</feature>
<feature type="transmembrane region" description="Helical" evidence="1">
    <location>
        <begin position="55"/>
        <end position="76"/>
    </location>
</feature>
<comment type="caution">
    <text evidence="2">The sequence shown here is derived from an EMBL/GenBank/DDBJ whole genome shotgun (WGS) entry which is preliminary data.</text>
</comment>
<keyword evidence="1" id="KW-0812">Transmembrane</keyword>
<dbReference type="AlphaFoldDB" id="A0ABC8T1M6"/>
<feature type="non-terminal residue" evidence="2">
    <location>
        <position position="85"/>
    </location>
</feature>
<keyword evidence="1" id="KW-0472">Membrane</keyword>
<sequence length="85" mass="9753">ELCFSTGFSSVHGERPSAEYAKLRKESLESEFGHALGTYSSKNVSMLYRFGPFLALYRAAIISFHVLKLTIWQLLVHDIRKRSKM</sequence>
<dbReference type="EMBL" id="CAUOFW020003992">
    <property type="protein sequence ID" value="CAK9163327.1"/>
    <property type="molecule type" value="Genomic_DNA"/>
</dbReference>
<evidence type="ECO:0000256" key="1">
    <source>
        <dbReference type="SAM" id="Phobius"/>
    </source>
</evidence>
<keyword evidence="3" id="KW-1185">Reference proteome</keyword>
<protein>
    <submittedName>
        <fullName evidence="2">Uncharacterized protein</fullName>
    </submittedName>
</protein>
<name>A0ABC8T1M6_9AQUA</name>
<dbReference type="Proteomes" id="UP001642360">
    <property type="component" value="Unassembled WGS sequence"/>
</dbReference>
<gene>
    <name evidence="2" type="ORF">ILEXP_LOCUS32368</name>
</gene>
<reference evidence="2 3" key="1">
    <citation type="submission" date="2024-02" db="EMBL/GenBank/DDBJ databases">
        <authorList>
            <person name="Vignale AGUSTIN F."/>
            <person name="Sosa J E."/>
            <person name="Modenutti C."/>
        </authorList>
    </citation>
    <scope>NUCLEOTIDE SEQUENCE [LARGE SCALE GENOMIC DNA]</scope>
</reference>
<evidence type="ECO:0000313" key="2">
    <source>
        <dbReference type="EMBL" id="CAK9163327.1"/>
    </source>
</evidence>
<accession>A0ABC8T1M6</accession>